<gene>
    <name evidence="1" type="ORF">EJB05_29067</name>
</gene>
<dbReference type="AlphaFoldDB" id="A0A5J9UTR2"/>
<sequence length="253" mass="30095">MATYCKKNSQDSTHMPRTNSFQWHHFYLITQLKFSFSCLSQSKHSKSTKNFKQSSKILKSLEGSNDKWLSIWGSDKYFSSTIYNLPYRNMQPPQPFIWIWNSRCCNKLRQCRQRLGMQWNNQLSFFDRMMEARNQFPNEFFTETFIICVWQIWKQRNNFIFERSLHSFQSWNNHFLEEVAGETEGLTFTVAGSVELSRHGKSSRQDSSKGSTKIELKRTKRSIVTFNWWTNLLDQDLSVGINQTDSRGRRRGD</sequence>
<feature type="non-terminal residue" evidence="1">
    <location>
        <position position="253"/>
    </location>
</feature>
<dbReference type="EMBL" id="RWGY01000013">
    <property type="protein sequence ID" value="TVU26517.1"/>
    <property type="molecule type" value="Genomic_DNA"/>
</dbReference>
<dbReference type="Gramene" id="TVU26517">
    <property type="protein sequence ID" value="TVU26517"/>
    <property type="gene ID" value="EJB05_29067"/>
</dbReference>
<evidence type="ECO:0008006" key="3">
    <source>
        <dbReference type="Google" id="ProtNLM"/>
    </source>
</evidence>
<reference evidence="1 2" key="1">
    <citation type="journal article" date="2019" name="Sci. Rep.">
        <title>A high-quality genome of Eragrostis curvula grass provides insights into Poaceae evolution and supports new strategies to enhance forage quality.</title>
        <authorList>
            <person name="Carballo J."/>
            <person name="Santos B.A.C.M."/>
            <person name="Zappacosta D."/>
            <person name="Garbus I."/>
            <person name="Selva J.P."/>
            <person name="Gallo C.A."/>
            <person name="Diaz A."/>
            <person name="Albertini E."/>
            <person name="Caccamo M."/>
            <person name="Echenique V."/>
        </authorList>
    </citation>
    <scope>NUCLEOTIDE SEQUENCE [LARGE SCALE GENOMIC DNA]</scope>
    <source>
        <strain evidence="2">cv. Victoria</strain>
        <tissue evidence="1">Leaf</tissue>
    </source>
</reference>
<proteinExistence type="predicted"/>
<dbReference type="Proteomes" id="UP000324897">
    <property type="component" value="Chromosome 2"/>
</dbReference>
<protein>
    <recommendedName>
        <fullName evidence="3">Reverse transcriptase zinc-binding domain-containing protein</fullName>
    </recommendedName>
</protein>
<evidence type="ECO:0000313" key="2">
    <source>
        <dbReference type="Proteomes" id="UP000324897"/>
    </source>
</evidence>
<dbReference type="OrthoDB" id="681845at2759"/>
<comment type="caution">
    <text evidence="1">The sequence shown here is derived from an EMBL/GenBank/DDBJ whole genome shotgun (WGS) entry which is preliminary data.</text>
</comment>
<name>A0A5J9UTR2_9POAL</name>
<accession>A0A5J9UTR2</accession>
<evidence type="ECO:0000313" key="1">
    <source>
        <dbReference type="EMBL" id="TVU26517.1"/>
    </source>
</evidence>
<organism evidence="1 2">
    <name type="scientific">Eragrostis curvula</name>
    <name type="common">weeping love grass</name>
    <dbReference type="NCBI Taxonomy" id="38414"/>
    <lineage>
        <taxon>Eukaryota</taxon>
        <taxon>Viridiplantae</taxon>
        <taxon>Streptophyta</taxon>
        <taxon>Embryophyta</taxon>
        <taxon>Tracheophyta</taxon>
        <taxon>Spermatophyta</taxon>
        <taxon>Magnoliopsida</taxon>
        <taxon>Liliopsida</taxon>
        <taxon>Poales</taxon>
        <taxon>Poaceae</taxon>
        <taxon>PACMAD clade</taxon>
        <taxon>Chloridoideae</taxon>
        <taxon>Eragrostideae</taxon>
        <taxon>Eragrostidinae</taxon>
        <taxon>Eragrostis</taxon>
    </lineage>
</organism>
<keyword evidence="2" id="KW-1185">Reference proteome</keyword>